<dbReference type="Proteomes" id="UP001153404">
    <property type="component" value="Unassembled WGS sequence"/>
</dbReference>
<evidence type="ECO:0000313" key="2">
    <source>
        <dbReference type="EMBL" id="MDG0813857.1"/>
    </source>
</evidence>
<evidence type="ECO:0000313" key="3">
    <source>
        <dbReference type="Proteomes" id="UP001153404"/>
    </source>
</evidence>
<name>A0A9X4KZL1_9BACL</name>
<dbReference type="InterPro" id="IPR005084">
    <property type="entry name" value="CBM6"/>
</dbReference>
<sequence>MNGTKLRQLSFPVGVAADWSKWSVLSAKTLLNAGSNTVKIQFDAGDSGIMNIDDIVVLDSATYEAEDAALSGANAVDRVQNASKGGYVRGWDAVGDAFKVPVLGGAGGSQPLVLRYANGDATTKTVSLYVNGAKIKQLSFAPTGGWSAWASLSDTVNLTAGDGKNAIELKQDSTDTGGIQLDHLTVNGFRYEAESVGIYNRPFLQGTMNGSPLLGGTGYVKGWTVDGSNVQFSVSAATAGSKTLSLRFKNESTSARTVSLYVNGTKLKQLSIPALASTWAPWQIVNEPVTLASGLNTIKIQKDASDSGELLMDSIIVNDGAAALSPSYAPNESVAADTVYEAEAATISGVSAAMGTAEDDPEYFTGLGYLTGWDAAGDSAAFTVNGGTGGLKHLKIYYQNRSDASAKTVSLYVNGAKISQVTLAPGDLDGSAGFWSGKVMSVAYANVMLGGGIEYDQASDRRRRYRGASTDWIKLRSRMPG</sequence>
<dbReference type="PROSITE" id="PS51175">
    <property type="entry name" value="CBM6"/>
    <property type="match status" value="2"/>
</dbReference>
<accession>A0A9X4KZL1</accession>
<feature type="domain" description="CBM6" evidence="1">
    <location>
        <begin position="189"/>
        <end position="318"/>
    </location>
</feature>
<comment type="caution">
    <text evidence="2">The sequence shown here is derived from an EMBL/GenBank/DDBJ whole genome shotgun (WGS) entry which is preliminary data.</text>
</comment>
<dbReference type="InterPro" id="IPR008979">
    <property type="entry name" value="Galactose-bd-like_sf"/>
</dbReference>
<proteinExistence type="predicted"/>
<dbReference type="EMBL" id="JAPDIA010000009">
    <property type="protein sequence ID" value="MDG0813857.1"/>
    <property type="molecule type" value="Genomic_DNA"/>
</dbReference>
<protein>
    <submittedName>
        <fullName evidence="2">Carbohydrate-binding protein</fullName>
    </submittedName>
</protein>
<dbReference type="SUPFAM" id="SSF49785">
    <property type="entry name" value="Galactose-binding domain-like"/>
    <property type="match status" value="3"/>
</dbReference>
<organism evidence="2 3">
    <name type="scientific">Cohnella rhizosphaerae</name>
    <dbReference type="NCBI Taxonomy" id="1457232"/>
    <lineage>
        <taxon>Bacteria</taxon>
        <taxon>Bacillati</taxon>
        <taxon>Bacillota</taxon>
        <taxon>Bacilli</taxon>
        <taxon>Bacillales</taxon>
        <taxon>Paenibacillaceae</taxon>
        <taxon>Cohnella</taxon>
    </lineage>
</organism>
<gene>
    <name evidence="2" type="ORF">OMP40_34685</name>
</gene>
<feature type="domain" description="CBM6" evidence="1">
    <location>
        <begin position="61"/>
        <end position="187"/>
    </location>
</feature>
<dbReference type="Gene3D" id="2.60.120.260">
    <property type="entry name" value="Galactose-binding domain-like"/>
    <property type="match status" value="4"/>
</dbReference>
<dbReference type="CDD" id="cd04083">
    <property type="entry name" value="CBM35_Lmo2446-like"/>
    <property type="match status" value="1"/>
</dbReference>
<evidence type="ECO:0000259" key="1">
    <source>
        <dbReference type="PROSITE" id="PS51175"/>
    </source>
</evidence>
<keyword evidence="3" id="KW-1185">Reference proteome</keyword>
<dbReference type="GO" id="GO:0030246">
    <property type="term" value="F:carbohydrate binding"/>
    <property type="evidence" value="ECO:0007669"/>
    <property type="project" value="InterPro"/>
</dbReference>
<dbReference type="Pfam" id="PF03422">
    <property type="entry name" value="CBM_6"/>
    <property type="match status" value="1"/>
</dbReference>
<dbReference type="AlphaFoldDB" id="A0A9X4KZL1"/>
<dbReference type="Pfam" id="PF16990">
    <property type="entry name" value="CBM_35"/>
    <property type="match status" value="2"/>
</dbReference>
<reference evidence="2" key="1">
    <citation type="submission" date="2022-10" db="EMBL/GenBank/DDBJ databases">
        <title>Comparative genomic analysis of Cohnella hashimotonis sp. nov., isolated from the International Space Station.</title>
        <authorList>
            <person name="Simpson A."/>
            <person name="Venkateswaran K."/>
        </authorList>
    </citation>
    <scope>NUCLEOTIDE SEQUENCE</scope>
    <source>
        <strain evidence="2">DSM 28161</strain>
    </source>
</reference>
<dbReference type="RefSeq" id="WP_277538305.1">
    <property type="nucleotide sequence ID" value="NZ_JAPDIA010000009.1"/>
</dbReference>